<feature type="coiled-coil region" evidence="1">
    <location>
        <begin position="349"/>
        <end position="383"/>
    </location>
</feature>
<dbReference type="SUPFAM" id="SSF50729">
    <property type="entry name" value="PH domain-like"/>
    <property type="match status" value="1"/>
</dbReference>
<dbReference type="GeneID" id="20802135"/>
<evidence type="ECO:0000313" key="2">
    <source>
        <dbReference type="EMBL" id="ETV88582.1"/>
    </source>
</evidence>
<gene>
    <name evidence="2" type="ORF">H257_00139</name>
</gene>
<feature type="coiled-coil region" evidence="1">
    <location>
        <begin position="242"/>
        <end position="276"/>
    </location>
</feature>
<dbReference type="VEuPathDB" id="FungiDB:H257_00139"/>
<accession>W4H9J7</accession>
<dbReference type="Gene3D" id="2.30.29.30">
    <property type="entry name" value="Pleckstrin-homology domain (PH domain)/Phosphotyrosine-binding domain (PTB)"/>
    <property type="match status" value="1"/>
</dbReference>
<dbReference type="EMBL" id="KI913114">
    <property type="protein sequence ID" value="ETV88582.1"/>
    <property type="molecule type" value="Genomic_DNA"/>
</dbReference>
<dbReference type="RefSeq" id="XP_009820982.1">
    <property type="nucleotide sequence ID" value="XM_009822680.1"/>
</dbReference>
<dbReference type="InterPro" id="IPR011993">
    <property type="entry name" value="PH-like_dom_sf"/>
</dbReference>
<name>W4H9J7_APHAT</name>
<evidence type="ECO:0000256" key="1">
    <source>
        <dbReference type="SAM" id="Coils"/>
    </source>
</evidence>
<sequence>MLKCATGRPPRHLALGNQDVFHVPSGPTVPKWEKEFSVVFDGRKPTGLGFKPVKEEYACSVDSVVSGTLRDNLAADHNEHCYLSCDLSRVITPGLRVRAINDLDVQSLTFDVVVAKIKTMKRPILLTFADVRSATYGDPAASVPVESKQAAQALGDEVVRLRAQLQDAIMAKTDAEAESAKFQAWNKSLLMTNGVISDQNSAAVDEVLNERIAVEATHALATQLQGERDRAVAAAHAFKLENSSLQSRVENLHQRLEDAQTAKRETNERLMALERQRHDDLRLFASLHREIHVEADETNELDKLMQVEATTTTSVLGREERDKHEATMNKLREQRAAHATHKASLEAALDDHMARAAADRARIEKLQRDKDALERSILELPQQVIATPVDANQSTSASATVHHLHAQLGDAHDKVFHAKPETRSEKAKWTAEKLLLLARIQAVEHHSQALEEELVAFKAATSSAVAATAAADVHEGTIVRDFIHRMSTKGFRVHKHGRRGSTHDRYLYTDSDGHWLSWTKVDAARNPEAFRHPSKKIVVDIKDLVDVLPGKQTEVFARPNSAATPASRCFSLVCAKPCRTIDVETDTPEQCQRLIQGFRLLIRRRAVQHAASRRHPVAPLH</sequence>
<proteinExistence type="predicted"/>
<reference evidence="2" key="1">
    <citation type="submission" date="2013-12" db="EMBL/GenBank/DDBJ databases">
        <title>The Genome Sequence of Aphanomyces astaci APO3.</title>
        <authorList>
            <consortium name="The Broad Institute Genomics Platform"/>
            <person name="Russ C."/>
            <person name="Tyler B."/>
            <person name="van West P."/>
            <person name="Dieguez-Uribeondo J."/>
            <person name="Young S.K."/>
            <person name="Zeng Q."/>
            <person name="Gargeya S."/>
            <person name="Fitzgerald M."/>
            <person name="Abouelleil A."/>
            <person name="Alvarado L."/>
            <person name="Chapman S.B."/>
            <person name="Gainer-Dewar J."/>
            <person name="Goldberg J."/>
            <person name="Griggs A."/>
            <person name="Gujja S."/>
            <person name="Hansen M."/>
            <person name="Howarth C."/>
            <person name="Imamovic A."/>
            <person name="Ireland A."/>
            <person name="Larimer J."/>
            <person name="McCowan C."/>
            <person name="Murphy C."/>
            <person name="Pearson M."/>
            <person name="Poon T.W."/>
            <person name="Priest M."/>
            <person name="Roberts A."/>
            <person name="Saif S."/>
            <person name="Shea T."/>
            <person name="Sykes S."/>
            <person name="Wortman J."/>
            <person name="Nusbaum C."/>
            <person name="Birren B."/>
        </authorList>
    </citation>
    <scope>NUCLEOTIDE SEQUENCE [LARGE SCALE GENOMIC DNA]</scope>
    <source>
        <strain evidence="2">APO3</strain>
    </source>
</reference>
<dbReference type="AlphaFoldDB" id="W4H9J7"/>
<protein>
    <submittedName>
        <fullName evidence="2">Uncharacterized protein</fullName>
    </submittedName>
</protein>
<keyword evidence="1" id="KW-0175">Coiled coil</keyword>
<dbReference type="OrthoDB" id="74685at2759"/>
<organism evidence="2">
    <name type="scientific">Aphanomyces astaci</name>
    <name type="common">Crayfish plague agent</name>
    <dbReference type="NCBI Taxonomy" id="112090"/>
    <lineage>
        <taxon>Eukaryota</taxon>
        <taxon>Sar</taxon>
        <taxon>Stramenopiles</taxon>
        <taxon>Oomycota</taxon>
        <taxon>Saprolegniomycetes</taxon>
        <taxon>Saprolegniales</taxon>
        <taxon>Verrucalvaceae</taxon>
        <taxon>Aphanomyces</taxon>
    </lineage>
</organism>